<accession>M6FAB2</accession>
<reference evidence="1 2" key="1">
    <citation type="submission" date="2013-01" db="EMBL/GenBank/DDBJ databases">
        <authorList>
            <person name="Harkins D.M."/>
            <person name="Durkin A.S."/>
            <person name="Brinkac L.M."/>
            <person name="Haft D.H."/>
            <person name="Selengut J.D."/>
            <person name="Sanka R."/>
            <person name="DePew J."/>
            <person name="Purushe J."/>
            <person name="Galloway R.L."/>
            <person name="Vinetz J.M."/>
            <person name="Sutton G.G."/>
            <person name="Nierman W.C."/>
            <person name="Fouts D.E."/>
        </authorList>
    </citation>
    <scope>NUCLEOTIDE SEQUENCE [LARGE SCALE GENOMIC DNA]</scope>
    <source>
        <strain evidence="1 2">Nikolaevo</strain>
    </source>
</reference>
<name>M6FAB2_9LEPT</name>
<evidence type="ECO:0000313" key="2">
    <source>
        <dbReference type="Proteomes" id="UP000011980"/>
    </source>
</evidence>
<dbReference type="EMBL" id="ANCE01000032">
    <property type="protein sequence ID" value="EMK25723.1"/>
    <property type="molecule type" value="Genomic_DNA"/>
</dbReference>
<gene>
    <name evidence="1" type="ORF">LEP1GSC008_3900</name>
</gene>
<evidence type="ECO:0000313" key="1">
    <source>
        <dbReference type="EMBL" id="EMK25723.1"/>
    </source>
</evidence>
<dbReference type="Proteomes" id="UP000011980">
    <property type="component" value="Unassembled WGS sequence"/>
</dbReference>
<organism evidence="1 2">
    <name type="scientific">Leptospira kirschneri serovar Bulgarica str. Nikolaevo</name>
    <dbReference type="NCBI Taxonomy" id="1240687"/>
    <lineage>
        <taxon>Bacteria</taxon>
        <taxon>Pseudomonadati</taxon>
        <taxon>Spirochaetota</taxon>
        <taxon>Spirochaetia</taxon>
        <taxon>Leptospirales</taxon>
        <taxon>Leptospiraceae</taxon>
        <taxon>Leptospira</taxon>
    </lineage>
</organism>
<sequence length="52" mass="6286">MIHDLSVQEFIQLIKKREKKFTNVSVEDFNFTLRNYDLESVEFENCFINISL</sequence>
<protein>
    <submittedName>
        <fullName evidence="1">Uncharacterized protein</fullName>
    </submittedName>
</protein>
<dbReference type="AlphaFoldDB" id="M6FAB2"/>
<proteinExistence type="predicted"/>
<comment type="caution">
    <text evidence="1">The sequence shown here is derived from an EMBL/GenBank/DDBJ whole genome shotgun (WGS) entry which is preliminary data.</text>
</comment>
<dbReference type="PATRIC" id="fig|1240687.3.peg.615"/>